<dbReference type="Proteomes" id="UP000319732">
    <property type="component" value="Unassembled WGS sequence"/>
</dbReference>
<feature type="chain" id="PRO_5021929836" description="Peptidase M19" evidence="1">
    <location>
        <begin position="23"/>
        <end position="664"/>
    </location>
</feature>
<dbReference type="InterPro" id="IPR032466">
    <property type="entry name" value="Metal_Hydrolase"/>
</dbReference>
<dbReference type="EMBL" id="VHSG01000024">
    <property type="protein sequence ID" value="TQV70540.1"/>
    <property type="molecule type" value="Genomic_DNA"/>
</dbReference>
<proteinExistence type="predicted"/>
<evidence type="ECO:0000313" key="3">
    <source>
        <dbReference type="Proteomes" id="UP000319732"/>
    </source>
</evidence>
<name>A0A545T006_9GAMM</name>
<feature type="signal peptide" evidence="1">
    <location>
        <begin position="1"/>
        <end position="22"/>
    </location>
</feature>
<accession>A0A545T006</accession>
<evidence type="ECO:0008006" key="4">
    <source>
        <dbReference type="Google" id="ProtNLM"/>
    </source>
</evidence>
<organism evidence="2 3">
    <name type="scientific">Exilibacterium tricleocarpae</name>
    <dbReference type="NCBI Taxonomy" id="2591008"/>
    <lineage>
        <taxon>Bacteria</taxon>
        <taxon>Pseudomonadati</taxon>
        <taxon>Pseudomonadota</taxon>
        <taxon>Gammaproteobacteria</taxon>
        <taxon>Cellvibrionales</taxon>
        <taxon>Cellvibrionaceae</taxon>
        <taxon>Exilibacterium</taxon>
    </lineage>
</organism>
<dbReference type="PANTHER" id="PTHR10443">
    <property type="entry name" value="MICROSOMAL DIPEPTIDASE"/>
    <property type="match status" value="1"/>
</dbReference>
<dbReference type="PANTHER" id="PTHR10443:SF12">
    <property type="entry name" value="DIPEPTIDASE"/>
    <property type="match status" value="1"/>
</dbReference>
<dbReference type="GO" id="GO:0070573">
    <property type="term" value="F:metallodipeptidase activity"/>
    <property type="evidence" value="ECO:0007669"/>
    <property type="project" value="InterPro"/>
</dbReference>
<dbReference type="OrthoDB" id="6071905at2"/>
<dbReference type="PROSITE" id="PS51257">
    <property type="entry name" value="PROKAR_LIPOPROTEIN"/>
    <property type="match status" value="1"/>
</dbReference>
<dbReference type="RefSeq" id="WP_142928950.1">
    <property type="nucleotide sequence ID" value="NZ_ML660102.1"/>
</dbReference>
<keyword evidence="1" id="KW-0732">Signal</keyword>
<keyword evidence="3" id="KW-1185">Reference proteome</keyword>
<dbReference type="PROSITE" id="PS51365">
    <property type="entry name" value="RENAL_DIPEPTIDASE_2"/>
    <property type="match status" value="1"/>
</dbReference>
<comment type="caution">
    <text evidence="2">The sequence shown here is derived from an EMBL/GenBank/DDBJ whole genome shotgun (WGS) entry which is preliminary data.</text>
</comment>
<dbReference type="GO" id="GO:0006508">
    <property type="term" value="P:proteolysis"/>
    <property type="evidence" value="ECO:0007669"/>
    <property type="project" value="InterPro"/>
</dbReference>
<reference evidence="2 3" key="1">
    <citation type="submission" date="2019-06" db="EMBL/GenBank/DDBJ databases">
        <title>Whole genome sequence for Cellvibrionaceae sp. R142.</title>
        <authorList>
            <person name="Wang G."/>
        </authorList>
    </citation>
    <scope>NUCLEOTIDE SEQUENCE [LARGE SCALE GENOMIC DNA]</scope>
    <source>
        <strain evidence="2 3">R142</strain>
    </source>
</reference>
<dbReference type="SUPFAM" id="SSF51556">
    <property type="entry name" value="Metallo-dependent hydrolases"/>
    <property type="match status" value="1"/>
</dbReference>
<dbReference type="Pfam" id="PF01244">
    <property type="entry name" value="Peptidase_M19"/>
    <property type="match status" value="1"/>
</dbReference>
<sequence length="664" mass="73193">MKTSIAMLLSVSFALQTTAAIAAGCGDLDVIYNLFDISNEEIFHNGEGTPGPRRLVTDQTSNIVSFSTKRIIQATAMDVDAITIRIEKLSGSRLGGKTTLVVCTIDADKRIEKHWEFSVKGGKRNIGDTWQRTLSNLKDKKVAVRLVGNSPTGSARFGINLIRLTGEGRPWQPVRSVHTAPVPGFADVHVHQAASLAYVGGWYWGDHRSPFLSHAAAACTGDNHGNLSALGLQNLEPFLGAHDGEIYGYPSFNHWPRWSDIKHQQVTHAWLKQAHDNGLNLIVASLVNNQWLSAAMIASGKHQNSLSPADMEAVKRQIISLKKMSEENTWYKIVRDPWEARRAIEAGRLAVVLAVEVSDLMPRSDGPWLQQLHDLYDMGVRNIQLAHESNSLFSGAAYHRDAFKYNSRIKAWFDRDIDYASGGNGTNNPIGLTAAGVQLLHEMIRLNMPIDIAHLPLKTQRQIYNLVADHYRHYPLFHSHTRLEALLKAADKSVLKEHLVTDEVLSYVRKTGGLLGLRTGEEAMLSYRQPGKGQVVANNCDGSSRSFTQFYQYADDLGVNLAFGSDFNGFITQMPPRFGAGACASAPTASEQNRQAAAQGQPDATAPGYVQEFNDKGLAHIGLLPGLLHDMQTLGADTENIGNSAESFIRMWERIYDPNRTALP</sequence>
<gene>
    <name evidence="2" type="ORF">FKG94_21190</name>
</gene>
<evidence type="ECO:0000256" key="1">
    <source>
        <dbReference type="SAM" id="SignalP"/>
    </source>
</evidence>
<protein>
    <recommendedName>
        <fullName evidence="4">Peptidase M19</fullName>
    </recommendedName>
</protein>
<evidence type="ECO:0000313" key="2">
    <source>
        <dbReference type="EMBL" id="TQV70540.1"/>
    </source>
</evidence>
<dbReference type="InterPro" id="IPR008257">
    <property type="entry name" value="Pept_M19"/>
</dbReference>
<dbReference type="AlphaFoldDB" id="A0A545T006"/>
<dbReference type="Gene3D" id="3.20.20.140">
    <property type="entry name" value="Metal-dependent hydrolases"/>
    <property type="match status" value="1"/>
</dbReference>